<evidence type="ECO:0000313" key="2">
    <source>
        <dbReference type="EMBL" id="PTE22517.1"/>
    </source>
</evidence>
<dbReference type="Gene3D" id="3.90.180.10">
    <property type="entry name" value="Medium-chain alcohol dehydrogenases, catalytic domain"/>
    <property type="match status" value="1"/>
</dbReference>
<dbReference type="Pfam" id="PF08240">
    <property type="entry name" value="ADH_N"/>
    <property type="match status" value="1"/>
</dbReference>
<sequence>MRAFQLSRIGIPPTLTDIPVPDPGPGEVRLKIAACALNFADLLQQEGKYQEHPALPYTLGMELAGVVTALGPGMQGPAIGSRVAVFGTHGGLAEQGCFPAERCLPLPEAVGFEQAAALQIAYGTGHLALERKARLQPGETLLVLGAAGGVGLAAVEIGKRMGARVIASARGPERLEIARQAGADITIDSDAPDLRGALKALGGVDLVYDPVGGEAFTEALRATRPEGRLLCIGFAGGTVPQIPANLLLVKNLSVIGLYWGGYLSFAPAALTESLSTLMGWLAEGAITPHVSHRLPLERVAEGMELLRSRQATGKVVILP</sequence>
<gene>
    <name evidence="2" type="ORF">C5F48_06635</name>
</gene>
<dbReference type="InterPro" id="IPR013149">
    <property type="entry name" value="ADH-like_C"/>
</dbReference>
<dbReference type="Gene3D" id="3.40.50.720">
    <property type="entry name" value="NAD(P)-binding Rossmann-like Domain"/>
    <property type="match status" value="1"/>
</dbReference>
<dbReference type="RefSeq" id="WP_107663127.1">
    <property type="nucleotide sequence ID" value="NZ_PZKG01000020.1"/>
</dbReference>
<dbReference type="AlphaFoldDB" id="A0A2T4JXJ8"/>
<keyword evidence="3" id="KW-1185">Reference proteome</keyword>
<dbReference type="EMBL" id="PZKG01000020">
    <property type="protein sequence ID" value="PTE22517.1"/>
    <property type="molecule type" value="Genomic_DNA"/>
</dbReference>
<dbReference type="SMART" id="SM00829">
    <property type="entry name" value="PKS_ER"/>
    <property type="match status" value="1"/>
</dbReference>
<dbReference type="PANTHER" id="PTHR43677">
    <property type="entry name" value="SHORT-CHAIN DEHYDROGENASE/REDUCTASE"/>
    <property type="match status" value="1"/>
</dbReference>
<organism evidence="2 3">
    <name type="scientific">Cereibacter changlensis JA139</name>
    <dbReference type="NCBI Taxonomy" id="1188249"/>
    <lineage>
        <taxon>Bacteria</taxon>
        <taxon>Pseudomonadati</taxon>
        <taxon>Pseudomonadota</taxon>
        <taxon>Alphaproteobacteria</taxon>
        <taxon>Rhodobacterales</taxon>
        <taxon>Paracoccaceae</taxon>
        <taxon>Cereibacter</taxon>
    </lineage>
</organism>
<dbReference type="SUPFAM" id="SSF51735">
    <property type="entry name" value="NAD(P)-binding Rossmann-fold domains"/>
    <property type="match status" value="1"/>
</dbReference>
<dbReference type="Proteomes" id="UP000241010">
    <property type="component" value="Unassembled WGS sequence"/>
</dbReference>
<evidence type="ECO:0000259" key="1">
    <source>
        <dbReference type="SMART" id="SM00829"/>
    </source>
</evidence>
<dbReference type="SUPFAM" id="SSF50129">
    <property type="entry name" value="GroES-like"/>
    <property type="match status" value="1"/>
</dbReference>
<comment type="caution">
    <text evidence="2">The sequence shown here is derived from an EMBL/GenBank/DDBJ whole genome shotgun (WGS) entry which is preliminary data.</text>
</comment>
<dbReference type="GO" id="GO:0016491">
    <property type="term" value="F:oxidoreductase activity"/>
    <property type="evidence" value="ECO:0007669"/>
    <property type="project" value="InterPro"/>
</dbReference>
<feature type="domain" description="Enoyl reductase (ER)" evidence="1">
    <location>
        <begin position="10"/>
        <end position="317"/>
    </location>
</feature>
<dbReference type="InterPro" id="IPR020843">
    <property type="entry name" value="ER"/>
</dbReference>
<dbReference type="InterPro" id="IPR051397">
    <property type="entry name" value="Zn-ADH-like_protein"/>
</dbReference>
<dbReference type="PANTHER" id="PTHR43677:SF4">
    <property type="entry name" value="QUINONE OXIDOREDUCTASE-LIKE PROTEIN 2"/>
    <property type="match status" value="1"/>
</dbReference>
<evidence type="ECO:0000313" key="3">
    <source>
        <dbReference type="Proteomes" id="UP000241010"/>
    </source>
</evidence>
<dbReference type="InterPro" id="IPR036291">
    <property type="entry name" value="NAD(P)-bd_dom_sf"/>
</dbReference>
<dbReference type="InterPro" id="IPR013154">
    <property type="entry name" value="ADH-like_N"/>
</dbReference>
<dbReference type="CDD" id="cd08241">
    <property type="entry name" value="QOR1"/>
    <property type="match status" value="1"/>
</dbReference>
<proteinExistence type="predicted"/>
<protein>
    <submittedName>
        <fullName evidence="2">Zinc-binding dehydrogenase</fullName>
    </submittedName>
</protein>
<dbReference type="Pfam" id="PF00107">
    <property type="entry name" value="ADH_zinc_N"/>
    <property type="match status" value="1"/>
</dbReference>
<reference evidence="2 3" key="1">
    <citation type="submission" date="2018-03" db="EMBL/GenBank/DDBJ databases">
        <title>Cereibacter changlensis.</title>
        <authorList>
            <person name="Meyer T.E."/>
            <person name="Miller S."/>
            <person name="Lodha T."/>
            <person name="Gandham S."/>
            <person name="Chintalapati S."/>
            <person name="Chintalapati V.R."/>
        </authorList>
    </citation>
    <scope>NUCLEOTIDE SEQUENCE [LARGE SCALE GENOMIC DNA]</scope>
    <source>
        <strain evidence="2 3">JA139</strain>
    </source>
</reference>
<dbReference type="OrthoDB" id="4190732at2"/>
<accession>A0A2T4JXJ8</accession>
<dbReference type="InterPro" id="IPR011032">
    <property type="entry name" value="GroES-like_sf"/>
</dbReference>
<name>A0A2T4JXJ8_9RHOB</name>